<gene>
    <name evidence="2" type="ORF">P4O66_003995</name>
</gene>
<dbReference type="AlphaFoldDB" id="A0AAD8YN08"/>
<evidence type="ECO:0000259" key="1">
    <source>
        <dbReference type="Pfam" id="PF17919"/>
    </source>
</evidence>
<dbReference type="InterPro" id="IPR043128">
    <property type="entry name" value="Rev_trsase/Diguanyl_cyclase"/>
</dbReference>
<dbReference type="GO" id="GO:0003964">
    <property type="term" value="F:RNA-directed DNA polymerase activity"/>
    <property type="evidence" value="ECO:0007669"/>
    <property type="project" value="UniProtKB-KW"/>
</dbReference>
<accession>A0AAD8YN08</accession>
<dbReference type="EMBL" id="JAROKS010000484">
    <property type="protein sequence ID" value="KAK1784150.1"/>
    <property type="molecule type" value="Genomic_DNA"/>
</dbReference>
<comment type="caution">
    <text evidence="2">The sequence shown here is derived from an EMBL/GenBank/DDBJ whole genome shotgun (WGS) entry which is preliminary data.</text>
</comment>
<dbReference type="Proteomes" id="UP001239994">
    <property type="component" value="Unassembled WGS sequence"/>
</dbReference>
<dbReference type="PANTHER" id="PTHR34072">
    <property type="entry name" value="ENZYMATIC POLYPROTEIN-RELATED"/>
    <property type="match status" value="1"/>
</dbReference>
<sequence length="351" mass="40375">MPLNKWGTRYTHLLLPPFISFLPPRILEWVTSCEGKCLPTWAVPLQSTSIESPNADEELTVPPEYSNLPLVFSPKRSTQLPSPHEWDCTFTLKEGAVPPRCRVYPRSQEEEKTMGQFIRSFSMLARPLTDLLRGTAKKLRWNSEAERAFEELKTAFSTAPVLQQPDPKRPFVVEVDALDVGVGAALSQHKGKLGQLKPIAYFLKKLSPAEKNYGVGHRELLAIKLALEEWRHWLEGARHPFKVYTDHKNSEYLQATKRLNSRQARWSLFFFRFNFHVTYRPGEKNVRADALSWQHHTEAQSTSQEPVLSPSCFLVMLKWDLDREIKAANPNPHSPPNRFFVPPKNRRALIT</sequence>
<name>A0AAD8YN08_9TELE</name>
<reference evidence="2" key="1">
    <citation type="submission" date="2023-03" db="EMBL/GenBank/DDBJ databases">
        <title>Electrophorus voltai genome.</title>
        <authorList>
            <person name="Bian C."/>
        </authorList>
    </citation>
    <scope>NUCLEOTIDE SEQUENCE</scope>
    <source>
        <strain evidence="2">CB-2022</strain>
        <tissue evidence="2">Muscle</tissue>
    </source>
</reference>
<evidence type="ECO:0000313" key="2">
    <source>
        <dbReference type="EMBL" id="KAK1784150.1"/>
    </source>
</evidence>
<dbReference type="Pfam" id="PF17919">
    <property type="entry name" value="RT_RNaseH_2"/>
    <property type="match status" value="1"/>
</dbReference>
<dbReference type="InterPro" id="IPR043502">
    <property type="entry name" value="DNA/RNA_pol_sf"/>
</dbReference>
<dbReference type="GO" id="GO:0004519">
    <property type="term" value="F:endonuclease activity"/>
    <property type="evidence" value="ECO:0007669"/>
    <property type="project" value="UniProtKB-KW"/>
</dbReference>
<evidence type="ECO:0000313" key="3">
    <source>
        <dbReference type="Proteomes" id="UP001239994"/>
    </source>
</evidence>
<keyword evidence="3" id="KW-1185">Reference proteome</keyword>
<dbReference type="PANTHER" id="PTHR34072:SF42">
    <property type="entry name" value="INTEGRASE CATALYTIC DOMAIN-CONTAINING PROTEIN"/>
    <property type="match status" value="1"/>
</dbReference>
<dbReference type="SUPFAM" id="SSF56672">
    <property type="entry name" value="DNA/RNA polymerases"/>
    <property type="match status" value="1"/>
</dbReference>
<dbReference type="InterPro" id="IPR041577">
    <property type="entry name" value="RT_RNaseH_2"/>
</dbReference>
<organism evidence="2 3">
    <name type="scientific">Electrophorus voltai</name>
    <dbReference type="NCBI Taxonomy" id="2609070"/>
    <lineage>
        <taxon>Eukaryota</taxon>
        <taxon>Metazoa</taxon>
        <taxon>Chordata</taxon>
        <taxon>Craniata</taxon>
        <taxon>Vertebrata</taxon>
        <taxon>Euteleostomi</taxon>
        <taxon>Actinopterygii</taxon>
        <taxon>Neopterygii</taxon>
        <taxon>Teleostei</taxon>
        <taxon>Ostariophysi</taxon>
        <taxon>Gymnotiformes</taxon>
        <taxon>Gymnotoidei</taxon>
        <taxon>Gymnotidae</taxon>
        <taxon>Electrophorus</taxon>
    </lineage>
</organism>
<feature type="domain" description="Reverse transcriptase/retrotransposon-derived protein RNase H-like" evidence="1">
    <location>
        <begin position="141"/>
        <end position="243"/>
    </location>
</feature>
<dbReference type="GO" id="GO:0016787">
    <property type="term" value="F:hydrolase activity"/>
    <property type="evidence" value="ECO:0007669"/>
    <property type="project" value="UniProtKB-KW"/>
</dbReference>
<protein>
    <recommendedName>
        <fullName evidence="1">Reverse transcriptase/retrotransposon-derived protein RNase H-like domain-containing protein</fullName>
    </recommendedName>
</protein>
<dbReference type="CDD" id="cd09274">
    <property type="entry name" value="RNase_HI_RT_Ty3"/>
    <property type="match status" value="1"/>
</dbReference>
<dbReference type="Gene3D" id="3.30.70.270">
    <property type="match status" value="1"/>
</dbReference>
<proteinExistence type="predicted"/>